<evidence type="ECO:0000256" key="4">
    <source>
        <dbReference type="ARBA" id="ARBA00022692"/>
    </source>
</evidence>
<evidence type="ECO:0000256" key="6">
    <source>
        <dbReference type="ARBA" id="ARBA00023136"/>
    </source>
</evidence>
<keyword evidence="6 7" id="KW-0472">Membrane</keyword>
<dbReference type="EMBL" id="LYPB01000090">
    <property type="protein sequence ID" value="OAS14298.1"/>
    <property type="molecule type" value="Genomic_DNA"/>
</dbReference>
<feature type="transmembrane region" description="Helical" evidence="7">
    <location>
        <begin position="6"/>
        <end position="28"/>
    </location>
</feature>
<evidence type="ECO:0000256" key="3">
    <source>
        <dbReference type="ARBA" id="ARBA00022475"/>
    </source>
</evidence>
<dbReference type="PANTHER" id="PTHR43663:SF1">
    <property type="entry name" value="CHROMATE TRANSPORTER"/>
    <property type="match status" value="1"/>
</dbReference>
<evidence type="ECO:0000256" key="1">
    <source>
        <dbReference type="ARBA" id="ARBA00004651"/>
    </source>
</evidence>
<name>A0A197ZZV6_9BACL</name>
<accession>A0A197ZZV6</accession>
<dbReference type="STRING" id="1850517.A8708_12925"/>
<evidence type="ECO:0000313" key="8">
    <source>
        <dbReference type="EMBL" id="OAS14298.1"/>
    </source>
</evidence>
<dbReference type="InterPro" id="IPR003370">
    <property type="entry name" value="Chromate_transpt"/>
</dbReference>
<dbReference type="GO" id="GO:0005886">
    <property type="term" value="C:plasma membrane"/>
    <property type="evidence" value="ECO:0007669"/>
    <property type="project" value="UniProtKB-SubCell"/>
</dbReference>
<keyword evidence="3" id="KW-1003">Cell membrane</keyword>
<reference evidence="8 9" key="1">
    <citation type="submission" date="2016-05" db="EMBL/GenBank/DDBJ databases">
        <title>Paenibacillus sp. 1ZS3-15 nov., isolated from the rhizosphere soil.</title>
        <authorList>
            <person name="Zhang X.X."/>
            <person name="Zhang J."/>
        </authorList>
    </citation>
    <scope>NUCLEOTIDE SEQUENCE [LARGE SCALE GENOMIC DNA]</scope>
    <source>
        <strain evidence="8 9">1ZS3-15</strain>
    </source>
</reference>
<keyword evidence="4 7" id="KW-0812">Transmembrane</keyword>
<dbReference type="Proteomes" id="UP000078454">
    <property type="component" value="Unassembled WGS sequence"/>
</dbReference>
<keyword evidence="5 7" id="KW-1133">Transmembrane helix</keyword>
<dbReference type="OrthoDB" id="9027281at2"/>
<comment type="similarity">
    <text evidence="2">Belongs to the chromate ion transporter (CHR) (TC 2.A.51) family.</text>
</comment>
<evidence type="ECO:0000313" key="9">
    <source>
        <dbReference type="Proteomes" id="UP000078454"/>
    </source>
</evidence>
<evidence type="ECO:0000256" key="7">
    <source>
        <dbReference type="SAM" id="Phobius"/>
    </source>
</evidence>
<comment type="caution">
    <text evidence="8">The sequence shown here is derived from an EMBL/GenBank/DDBJ whole genome shotgun (WGS) entry which is preliminary data.</text>
</comment>
<dbReference type="GO" id="GO:0015109">
    <property type="term" value="F:chromate transmembrane transporter activity"/>
    <property type="evidence" value="ECO:0007669"/>
    <property type="project" value="InterPro"/>
</dbReference>
<sequence length="179" mass="19569">MVLWELFITFLKIGFMSFGGGYAMIPIIQHEVEQHKWMTTEHFAQSVAAAGMSPGPIATNTATIIGYKADGILGALIATIGMVLPSLVIVIIISSFFYKIVQSRAVHTTFYGLRPIVTGLIVYAAIHFGFSDRTQQLFSWEVLFTVGIAAGVFIVVQKYKWHPLATIVLSALVGIAIFS</sequence>
<dbReference type="RefSeq" id="WP_068669786.1">
    <property type="nucleotide sequence ID" value="NZ_LYPB01000090.1"/>
</dbReference>
<dbReference type="AlphaFoldDB" id="A0A197ZZV6"/>
<feature type="transmembrane region" description="Helical" evidence="7">
    <location>
        <begin position="72"/>
        <end position="98"/>
    </location>
</feature>
<evidence type="ECO:0000256" key="2">
    <source>
        <dbReference type="ARBA" id="ARBA00005262"/>
    </source>
</evidence>
<comment type="subcellular location">
    <subcellularLocation>
        <location evidence="1">Cell membrane</location>
        <topology evidence="1">Multi-pass membrane protein</topology>
    </subcellularLocation>
</comment>
<proteinExistence type="inferred from homology"/>
<keyword evidence="9" id="KW-1185">Reference proteome</keyword>
<dbReference type="Pfam" id="PF02417">
    <property type="entry name" value="Chromate_transp"/>
    <property type="match status" value="1"/>
</dbReference>
<feature type="transmembrane region" description="Helical" evidence="7">
    <location>
        <begin position="110"/>
        <end position="130"/>
    </location>
</feature>
<organism evidence="8 9">
    <name type="scientific">Paenibacillus oryzisoli</name>
    <dbReference type="NCBI Taxonomy" id="1850517"/>
    <lineage>
        <taxon>Bacteria</taxon>
        <taxon>Bacillati</taxon>
        <taxon>Bacillota</taxon>
        <taxon>Bacilli</taxon>
        <taxon>Bacillales</taxon>
        <taxon>Paenibacillaceae</taxon>
        <taxon>Paenibacillus</taxon>
    </lineage>
</organism>
<protein>
    <submittedName>
        <fullName evidence="8">Chromate transporter</fullName>
    </submittedName>
</protein>
<feature type="transmembrane region" description="Helical" evidence="7">
    <location>
        <begin position="137"/>
        <end position="155"/>
    </location>
</feature>
<gene>
    <name evidence="8" type="ORF">A8708_12925</name>
</gene>
<evidence type="ECO:0000256" key="5">
    <source>
        <dbReference type="ARBA" id="ARBA00022989"/>
    </source>
</evidence>
<dbReference type="PANTHER" id="PTHR43663">
    <property type="entry name" value="CHROMATE TRANSPORT PROTEIN-RELATED"/>
    <property type="match status" value="1"/>
</dbReference>
<dbReference type="InterPro" id="IPR052518">
    <property type="entry name" value="CHR_Transporter"/>
</dbReference>
<feature type="transmembrane region" description="Helical" evidence="7">
    <location>
        <begin position="161"/>
        <end position="178"/>
    </location>
</feature>